<keyword evidence="3" id="KW-1185">Reference proteome</keyword>
<gene>
    <name evidence="2" type="ORF">ACH4OY_31125</name>
</gene>
<keyword evidence="1" id="KW-1133">Transmembrane helix</keyword>
<dbReference type="EMBL" id="JBIRPU010000045">
    <property type="protein sequence ID" value="MFI0797098.1"/>
    <property type="molecule type" value="Genomic_DNA"/>
</dbReference>
<proteinExistence type="predicted"/>
<feature type="transmembrane region" description="Helical" evidence="1">
    <location>
        <begin position="58"/>
        <end position="78"/>
    </location>
</feature>
<evidence type="ECO:0008006" key="4">
    <source>
        <dbReference type="Google" id="ProtNLM"/>
    </source>
</evidence>
<feature type="transmembrane region" description="Helical" evidence="1">
    <location>
        <begin position="32"/>
        <end position="52"/>
    </location>
</feature>
<protein>
    <recommendedName>
        <fullName evidence="4">DUF4175 domain-containing protein</fullName>
    </recommendedName>
</protein>
<reference evidence="2 3" key="1">
    <citation type="submission" date="2024-10" db="EMBL/GenBank/DDBJ databases">
        <title>The Natural Products Discovery Center: Release of the First 8490 Sequenced Strains for Exploring Actinobacteria Biosynthetic Diversity.</title>
        <authorList>
            <person name="Kalkreuter E."/>
            <person name="Kautsar S.A."/>
            <person name="Yang D."/>
            <person name="Bader C.D."/>
            <person name="Teijaro C.N."/>
            <person name="Fluegel L."/>
            <person name="Davis C.M."/>
            <person name="Simpson J.R."/>
            <person name="Lauterbach L."/>
            <person name="Steele A.D."/>
            <person name="Gui C."/>
            <person name="Meng S."/>
            <person name="Li G."/>
            <person name="Viehrig K."/>
            <person name="Ye F."/>
            <person name="Su P."/>
            <person name="Kiefer A.F."/>
            <person name="Nichols A."/>
            <person name="Cepeda A.J."/>
            <person name="Yan W."/>
            <person name="Fan B."/>
            <person name="Jiang Y."/>
            <person name="Adhikari A."/>
            <person name="Zheng C.-J."/>
            <person name="Schuster L."/>
            <person name="Cowan T.M."/>
            <person name="Smanski M.J."/>
            <person name="Chevrette M.G."/>
            <person name="De Carvalho L.P.S."/>
            <person name="Shen B."/>
        </authorList>
    </citation>
    <scope>NUCLEOTIDE SEQUENCE [LARGE SCALE GENOMIC DNA]</scope>
    <source>
        <strain evidence="2 3">NPDC021253</strain>
    </source>
</reference>
<name>A0ABW7STQ9_9ACTN</name>
<sequence length="85" mass="8637">MLGRSAYAPVLVCAVVGAHFFPLALLLRDPRLWLLGVAMCLVALAGLVTGLASAVVPGLVVGVGAGLLLWAYAVWTLATAPRPAG</sequence>
<organism evidence="2 3">
    <name type="scientific">Micromonospora rubida</name>
    <dbReference type="NCBI Taxonomy" id="2697657"/>
    <lineage>
        <taxon>Bacteria</taxon>
        <taxon>Bacillati</taxon>
        <taxon>Actinomycetota</taxon>
        <taxon>Actinomycetes</taxon>
        <taxon>Micromonosporales</taxon>
        <taxon>Micromonosporaceae</taxon>
        <taxon>Micromonospora</taxon>
    </lineage>
</organism>
<comment type="caution">
    <text evidence="2">The sequence shown here is derived from an EMBL/GenBank/DDBJ whole genome shotgun (WGS) entry which is preliminary data.</text>
</comment>
<evidence type="ECO:0000313" key="2">
    <source>
        <dbReference type="EMBL" id="MFI0797098.1"/>
    </source>
</evidence>
<feature type="transmembrane region" description="Helical" evidence="1">
    <location>
        <begin position="6"/>
        <end position="25"/>
    </location>
</feature>
<keyword evidence="1" id="KW-0472">Membrane</keyword>
<evidence type="ECO:0000313" key="3">
    <source>
        <dbReference type="Proteomes" id="UP001611075"/>
    </source>
</evidence>
<accession>A0ABW7STQ9</accession>
<dbReference type="Proteomes" id="UP001611075">
    <property type="component" value="Unassembled WGS sequence"/>
</dbReference>
<dbReference type="RefSeq" id="WP_396685806.1">
    <property type="nucleotide sequence ID" value="NZ_JBIRPU010000045.1"/>
</dbReference>
<keyword evidence="1" id="KW-0812">Transmembrane</keyword>
<evidence type="ECO:0000256" key="1">
    <source>
        <dbReference type="SAM" id="Phobius"/>
    </source>
</evidence>